<dbReference type="Pfam" id="PF07394">
    <property type="entry name" value="DUF1501"/>
    <property type="match status" value="1"/>
</dbReference>
<organism evidence="1 2">
    <name type="scientific">Uliginosibacterium sediminicola</name>
    <dbReference type="NCBI Taxonomy" id="2024550"/>
    <lineage>
        <taxon>Bacteria</taxon>
        <taxon>Pseudomonadati</taxon>
        <taxon>Pseudomonadota</taxon>
        <taxon>Betaproteobacteria</taxon>
        <taxon>Rhodocyclales</taxon>
        <taxon>Zoogloeaceae</taxon>
        <taxon>Uliginosibacterium</taxon>
    </lineage>
</organism>
<keyword evidence="2" id="KW-1185">Reference proteome</keyword>
<reference evidence="1 2" key="1">
    <citation type="journal article" date="2018" name="Int. J. Syst. Evol. Microbiol.">
        <title>Uliginosibacterium sediminicola sp. nov., isolated from freshwater sediment.</title>
        <authorList>
            <person name="Hwang W.M."/>
            <person name="Kim S.M."/>
            <person name="Kang K."/>
            <person name="Ahn T.Y."/>
        </authorList>
    </citation>
    <scope>NUCLEOTIDE SEQUENCE [LARGE SCALE GENOMIC DNA]</scope>
    <source>
        <strain evidence="1 2">M1-21</strain>
    </source>
</reference>
<dbReference type="PANTHER" id="PTHR43737">
    <property type="entry name" value="BLL7424 PROTEIN"/>
    <property type="match status" value="1"/>
</dbReference>
<dbReference type="InterPro" id="IPR006311">
    <property type="entry name" value="TAT_signal"/>
</dbReference>
<sequence>MSQHNRREFLRRSAALAGLRVATPWALQLAGIGAAAAASQPDDYRAIVCLFMRGANDCHNTVVPYDKTSYEDYAAARRDIALPHEALLPLKAGAGDGRSFGLHPAMAPLQALFNGGQAAILANVGPLVVPIKDAATFKNSNIARPPKLFSHNDQEAIWQAFSPEGAKVGWGGKLCDLLADMNGKHTFTAISTAGNAVLLASDKTVQYQITNSGAVGINRLNAKDIYGSGKAADALRAQLMAAAGRDEVLQQEYGSVVNRSIEAQALVSTALAQLPENDPRIALGGELEKDRLAQQLRIVARLIGVHADSNMQQRRQVFFVSLGGFDTHDNQLAKQAELLNSVAQSVAYFQAAMQALGLADKVTLFSASDFGRALLNNGDGTDHGWGGHHFIVGGAVRGGQIYGQFPTVALKTSTDVGNGRLLPTTAVDQYAATLARWMGVAASDLPSVLPNLGNFAQTDLGFMA</sequence>
<proteinExistence type="predicted"/>
<evidence type="ECO:0000313" key="2">
    <source>
        <dbReference type="Proteomes" id="UP001410394"/>
    </source>
</evidence>
<evidence type="ECO:0000313" key="1">
    <source>
        <dbReference type="EMBL" id="MEN3068883.1"/>
    </source>
</evidence>
<dbReference type="InterPro" id="IPR010869">
    <property type="entry name" value="DUF1501"/>
</dbReference>
<dbReference type="EMBL" id="JBDIVE010000004">
    <property type="protein sequence ID" value="MEN3068883.1"/>
    <property type="molecule type" value="Genomic_DNA"/>
</dbReference>
<dbReference type="RefSeq" id="WP_345919650.1">
    <property type="nucleotide sequence ID" value="NZ_JBDIVE010000004.1"/>
</dbReference>
<comment type="caution">
    <text evidence="1">The sequence shown here is derived from an EMBL/GenBank/DDBJ whole genome shotgun (WGS) entry which is preliminary data.</text>
</comment>
<gene>
    <name evidence="1" type="ORF">ABDB84_10355</name>
</gene>
<accession>A0ABU9YYM2</accession>
<name>A0ABU9YYM2_9RHOO</name>
<dbReference type="PROSITE" id="PS51318">
    <property type="entry name" value="TAT"/>
    <property type="match status" value="1"/>
</dbReference>
<dbReference type="Proteomes" id="UP001410394">
    <property type="component" value="Unassembled WGS sequence"/>
</dbReference>
<protein>
    <submittedName>
        <fullName evidence="1">DUF1501 domain-containing protein</fullName>
    </submittedName>
</protein>
<dbReference type="PANTHER" id="PTHR43737:SF1">
    <property type="entry name" value="DUF1501 DOMAIN-CONTAINING PROTEIN"/>
    <property type="match status" value="1"/>
</dbReference>